<dbReference type="Pfam" id="PF23773">
    <property type="entry name" value="DUF7169"/>
    <property type="match status" value="1"/>
</dbReference>
<dbReference type="Proteomes" id="UP000078252">
    <property type="component" value="Unassembled WGS sequence"/>
</dbReference>
<reference evidence="1 2" key="1">
    <citation type="journal article" date="2016" name="Front. Microbiol.">
        <title>Genomic Resource of Rice Seed Associated Bacteria.</title>
        <authorList>
            <person name="Midha S."/>
            <person name="Bansal K."/>
            <person name="Sharma S."/>
            <person name="Kumar N."/>
            <person name="Patil P.P."/>
            <person name="Chaudhry V."/>
            <person name="Patil P.B."/>
        </authorList>
    </citation>
    <scope>NUCLEOTIDE SEQUENCE [LARGE SCALE GENOMIC DNA]</scope>
    <source>
        <strain evidence="1 2">NS184</strain>
    </source>
</reference>
<protein>
    <submittedName>
        <fullName evidence="1">Uncharacterized protein</fullName>
    </submittedName>
</protein>
<dbReference type="AlphaFoldDB" id="A0A175RKP8"/>
<sequence length="72" mass="7565">MASPPAGRASFALASALGVKDPVGETVASIDRLTLARRAAEAELMLERTAQALEGSLRTLEGAVAQWEGDRR</sequence>
<comment type="caution">
    <text evidence="1">The sequence shown here is derived from an EMBL/GenBank/DDBJ whole genome shotgun (WGS) entry which is preliminary data.</text>
</comment>
<proteinExistence type="predicted"/>
<name>A0A175RKP8_9MICO</name>
<evidence type="ECO:0000313" key="2">
    <source>
        <dbReference type="Proteomes" id="UP000078252"/>
    </source>
</evidence>
<dbReference type="EMBL" id="LDQC01000068">
    <property type="protein sequence ID" value="KTR04355.1"/>
    <property type="molecule type" value="Genomic_DNA"/>
</dbReference>
<dbReference type="InterPro" id="IPR055593">
    <property type="entry name" value="DUF7169"/>
</dbReference>
<organism evidence="1 2">
    <name type="scientific">Curtobacterium luteum</name>
    <dbReference type="NCBI Taxonomy" id="33881"/>
    <lineage>
        <taxon>Bacteria</taxon>
        <taxon>Bacillati</taxon>
        <taxon>Actinomycetota</taxon>
        <taxon>Actinomycetes</taxon>
        <taxon>Micrococcales</taxon>
        <taxon>Microbacteriaceae</taxon>
        <taxon>Curtobacterium</taxon>
    </lineage>
</organism>
<accession>A0A175RKP8</accession>
<evidence type="ECO:0000313" key="1">
    <source>
        <dbReference type="EMBL" id="KTR04355.1"/>
    </source>
</evidence>
<gene>
    <name evidence="1" type="ORF">NS184_12135</name>
</gene>
<dbReference type="STRING" id="33881.NS184_12135"/>
<dbReference type="PATRIC" id="fig|33881.3.peg.2830"/>